<evidence type="ECO:0000256" key="1">
    <source>
        <dbReference type="ARBA" id="ARBA00023002"/>
    </source>
</evidence>
<dbReference type="GO" id="GO:0016491">
    <property type="term" value="F:oxidoreductase activity"/>
    <property type="evidence" value="ECO:0007669"/>
    <property type="project" value="UniProtKB-KW"/>
</dbReference>
<evidence type="ECO:0000259" key="2">
    <source>
        <dbReference type="Pfam" id="PF01266"/>
    </source>
</evidence>
<dbReference type="STRING" id="197461.A3843_02975"/>
<dbReference type="Gene3D" id="3.30.9.10">
    <property type="entry name" value="D-Amino Acid Oxidase, subunit A, domain 2"/>
    <property type="match status" value="1"/>
</dbReference>
<accession>A0A1U7JKT1</accession>
<reference evidence="3 4" key="1">
    <citation type="submission" date="2016-03" db="EMBL/GenBank/DDBJ databases">
        <title>Genome sequence of Nesiotobacter sp. nov., a moderately halophilic alphaproteobacterium isolated from the Yellow Sea, China.</title>
        <authorList>
            <person name="Zhang G."/>
            <person name="Zhang R."/>
        </authorList>
    </citation>
    <scope>NUCLEOTIDE SEQUENCE [LARGE SCALE GENOMIC DNA]</scope>
    <source>
        <strain evidence="3 4">WB1-6</strain>
    </source>
</reference>
<protein>
    <recommendedName>
        <fullName evidence="2">FAD dependent oxidoreductase domain-containing protein</fullName>
    </recommendedName>
</protein>
<feature type="domain" description="FAD dependent oxidoreductase" evidence="2">
    <location>
        <begin position="33"/>
        <end position="383"/>
    </location>
</feature>
<dbReference type="GO" id="GO:0005737">
    <property type="term" value="C:cytoplasm"/>
    <property type="evidence" value="ECO:0007669"/>
    <property type="project" value="TreeGrafter"/>
</dbReference>
<gene>
    <name evidence="3" type="ORF">A3843_02975</name>
</gene>
<comment type="caution">
    <text evidence="3">The sequence shown here is derived from an EMBL/GenBank/DDBJ whole genome shotgun (WGS) entry which is preliminary data.</text>
</comment>
<organism evidence="3 4">
    <name type="scientific">Pseudovibrio exalbescens</name>
    <dbReference type="NCBI Taxonomy" id="197461"/>
    <lineage>
        <taxon>Bacteria</taxon>
        <taxon>Pseudomonadati</taxon>
        <taxon>Pseudomonadota</taxon>
        <taxon>Alphaproteobacteria</taxon>
        <taxon>Hyphomicrobiales</taxon>
        <taxon>Stappiaceae</taxon>
        <taxon>Pseudovibrio</taxon>
    </lineage>
</organism>
<sequence length="432" mass="47597">MRSEHIRSFYAARLASRVTHAELVGAQHTQAGVVGGGLAGLTAAVELASRGVSVVLLEAERIGWGASGRNGGFVSAGFAEGIDGIEKAVGIDAARRLYKLSQEGVSYIRRTLDEEGAGDLIEGGGWLKVQRYPGERQLAERRDKMARDYGVELELFNREQVQHYLNSERYHHALFNSEPFHIDPLAYSEVLRRKLVALGGTIHEETEVSGIKKNGASWRIHASHGCVSCEHVVVATSAYGVVNGTYLPVDRTMQPVATYVVTSAVMPERLKHVIRFNGCIADTRRAGDYYRLVDEGRRLLWGGRITTRRSEPRHLARLLKSQILEIYPDLGDFPVEHAWSGLMGYSRNRMPLIGQLKPGLWAATAFGGHGLNTSAMGGLLVARAIAERDDTWEAFKSFGPVWAGGVAGRAAVQTEYLRLQLLDRLEERRVPS</sequence>
<dbReference type="Proteomes" id="UP000185783">
    <property type="component" value="Unassembled WGS sequence"/>
</dbReference>
<proteinExistence type="predicted"/>
<dbReference type="Pfam" id="PF01266">
    <property type="entry name" value="DAO"/>
    <property type="match status" value="1"/>
</dbReference>
<dbReference type="SUPFAM" id="SSF51905">
    <property type="entry name" value="FAD/NAD(P)-binding domain"/>
    <property type="match status" value="1"/>
</dbReference>
<keyword evidence="1" id="KW-0560">Oxidoreductase</keyword>
<dbReference type="Gene3D" id="3.50.50.60">
    <property type="entry name" value="FAD/NAD(P)-binding domain"/>
    <property type="match status" value="1"/>
</dbReference>
<dbReference type="AlphaFoldDB" id="A0A1U7JKT1"/>
<dbReference type="PANTHER" id="PTHR13847:SF281">
    <property type="entry name" value="FAD DEPENDENT OXIDOREDUCTASE DOMAIN-CONTAINING PROTEIN"/>
    <property type="match status" value="1"/>
</dbReference>
<dbReference type="PANTHER" id="PTHR13847">
    <property type="entry name" value="SARCOSINE DEHYDROGENASE-RELATED"/>
    <property type="match status" value="1"/>
</dbReference>
<keyword evidence="4" id="KW-1185">Reference proteome</keyword>
<dbReference type="EMBL" id="LVVZ01000005">
    <property type="protein sequence ID" value="OKL45315.1"/>
    <property type="molecule type" value="Genomic_DNA"/>
</dbReference>
<evidence type="ECO:0000313" key="4">
    <source>
        <dbReference type="Proteomes" id="UP000185783"/>
    </source>
</evidence>
<name>A0A1U7JKT1_9HYPH</name>
<evidence type="ECO:0000313" key="3">
    <source>
        <dbReference type="EMBL" id="OKL45315.1"/>
    </source>
</evidence>
<dbReference type="PRINTS" id="PR00420">
    <property type="entry name" value="RNGMNOXGNASE"/>
</dbReference>
<dbReference type="InterPro" id="IPR036188">
    <property type="entry name" value="FAD/NAD-bd_sf"/>
</dbReference>
<dbReference type="InterPro" id="IPR006076">
    <property type="entry name" value="FAD-dep_OxRdtase"/>
</dbReference>